<dbReference type="PROSITE" id="PS50801">
    <property type="entry name" value="STAS"/>
    <property type="match status" value="1"/>
</dbReference>
<dbReference type="STRING" id="1386089.N865_11590"/>
<feature type="transmembrane region" description="Helical" evidence="5">
    <location>
        <begin position="359"/>
        <end position="377"/>
    </location>
</feature>
<feature type="transmembrane region" description="Helical" evidence="5">
    <location>
        <begin position="389"/>
        <end position="422"/>
    </location>
</feature>
<keyword evidence="4 5" id="KW-0472">Membrane</keyword>
<dbReference type="AlphaFoldDB" id="W9G4L2"/>
<dbReference type="EMBL" id="AWSA01000028">
    <property type="protein sequence ID" value="EWT01056.1"/>
    <property type="molecule type" value="Genomic_DNA"/>
</dbReference>
<comment type="caution">
    <text evidence="7">The sequence shown here is derived from an EMBL/GenBank/DDBJ whole genome shotgun (WGS) entry which is preliminary data.</text>
</comment>
<feature type="transmembrane region" description="Helical" evidence="5">
    <location>
        <begin position="84"/>
        <end position="100"/>
    </location>
</feature>
<comment type="subcellular location">
    <subcellularLocation>
        <location evidence="1">Membrane</location>
        <topology evidence="1">Multi-pass membrane protein</topology>
    </subcellularLocation>
</comment>
<keyword evidence="2 5" id="KW-0812">Transmembrane</keyword>
<name>W9G4L2_9MICO</name>
<dbReference type="PATRIC" id="fig|1386089.3.peg.2654"/>
<dbReference type="InterPro" id="IPR036513">
    <property type="entry name" value="STAS_dom_sf"/>
</dbReference>
<dbReference type="Pfam" id="PF00916">
    <property type="entry name" value="Sulfate_transp"/>
    <property type="match status" value="1"/>
</dbReference>
<sequence>MKKSHRASLALVPLVGQLRSYDRSWLRGDLVAGVTVAALIVPKNLGYAGIAGIPLQNGLYAAAAGAILYAVFGTCRQISMGPSSGLAAVAASAVLTAGITDEQQVASFVAGITLASGLLFLLLALLRMGWIAQFLSRAVVTGFLFGAAVDVVIGELPKLTGTDVSGSNPIQELWSWLGTLGQAHGATVVVAAVSLAVVFGLRVVAPAVPGALVLVVGGLLADWLLDLGAKGVAVVGEVPRGLPSLQVPDGQLLRDNIGTTAVAAVALLLIGFSQTAGDARSFAAKHRYQVDINQESTAQALANTASGLFQGMPVSTSLSASSLNDHSGAKTGLASITSGVTVLLTLLFLAPVFSSLPTPVLAALIIEAVVMGMMNLPEMRRLARVQRFDFWIAVAAILGTLVFGVLAGVIIGICLSLVWLVWVVTHPAMPTLGRQSGTQVFREVDEHPGDEVVSGVAVIRLDGGLFFATADALDDRLRELIHSTPDLTGIVLDCEGINFVDSQGVAKMAELATLADESAVRLRLARLKPDVRATLDRDGVIERIGLDRVHGNVYRAVEAELAASAGGAGGLPTEV</sequence>
<feature type="domain" description="STAS" evidence="6">
    <location>
        <begin position="446"/>
        <end position="560"/>
    </location>
</feature>
<organism evidence="7 8">
    <name type="scientific">Intrasporangium oryzae NRRL B-24470</name>
    <dbReference type="NCBI Taxonomy" id="1386089"/>
    <lineage>
        <taxon>Bacteria</taxon>
        <taxon>Bacillati</taxon>
        <taxon>Actinomycetota</taxon>
        <taxon>Actinomycetes</taxon>
        <taxon>Micrococcales</taxon>
        <taxon>Intrasporangiaceae</taxon>
        <taxon>Intrasporangium</taxon>
    </lineage>
</organism>
<evidence type="ECO:0000256" key="3">
    <source>
        <dbReference type="ARBA" id="ARBA00022989"/>
    </source>
</evidence>
<feature type="transmembrane region" description="Helical" evidence="5">
    <location>
        <begin position="106"/>
        <end position="127"/>
    </location>
</feature>
<dbReference type="Proteomes" id="UP000019489">
    <property type="component" value="Unassembled WGS sequence"/>
</dbReference>
<dbReference type="GO" id="GO:0055085">
    <property type="term" value="P:transmembrane transport"/>
    <property type="evidence" value="ECO:0007669"/>
    <property type="project" value="InterPro"/>
</dbReference>
<reference evidence="7 8" key="1">
    <citation type="submission" date="2013-08" db="EMBL/GenBank/DDBJ databases">
        <title>Intrasporangium oryzae NRRL B-24470.</title>
        <authorList>
            <person name="Liu H."/>
            <person name="Wang G."/>
        </authorList>
    </citation>
    <scope>NUCLEOTIDE SEQUENCE [LARGE SCALE GENOMIC DNA]</scope>
    <source>
        <strain evidence="7 8">NRRL B-24470</strain>
    </source>
</reference>
<accession>W9G4L2</accession>
<evidence type="ECO:0000313" key="7">
    <source>
        <dbReference type="EMBL" id="EWT01056.1"/>
    </source>
</evidence>
<dbReference type="Gene3D" id="3.30.750.24">
    <property type="entry name" value="STAS domain"/>
    <property type="match status" value="1"/>
</dbReference>
<dbReference type="InterPro" id="IPR011547">
    <property type="entry name" value="SLC26A/SulP_dom"/>
</dbReference>
<evidence type="ECO:0000256" key="4">
    <source>
        <dbReference type="ARBA" id="ARBA00023136"/>
    </source>
</evidence>
<feature type="transmembrane region" description="Helical" evidence="5">
    <location>
        <begin position="134"/>
        <end position="153"/>
    </location>
</feature>
<feature type="transmembrane region" description="Helical" evidence="5">
    <location>
        <begin position="173"/>
        <end position="200"/>
    </location>
</feature>
<feature type="transmembrane region" description="Helical" evidence="5">
    <location>
        <begin position="332"/>
        <end position="353"/>
    </location>
</feature>
<evidence type="ECO:0000313" key="8">
    <source>
        <dbReference type="Proteomes" id="UP000019489"/>
    </source>
</evidence>
<evidence type="ECO:0000256" key="1">
    <source>
        <dbReference type="ARBA" id="ARBA00004141"/>
    </source>
</evidence>
<dbReference type="SUPFAM" id="SSF52091">
    <property type="entry name" value="SpoIIaa-like"/>
    <property type="match status" value="1"/>
</dbReference>
<evidence type="ECO:0000256" key="5">
    <source>
        <dbReference type="SAM" id="Phobius"/>
    </source>
</evidence>
<dbReference type="RefSeq" id="WP_051510555.1">
    <property type="nucleotide sequence ID" value="NZ_AWSA01000028.1"/>
</dbReference>
<dbReference type="OrthoDB" id="9769739at2"/>
<feature type="transmembrane region" description="Helical" evidence="5">
    <location>
        <begin position="44"/>
        <end position="72"/>
    </location>
</feature>
<dbReference type="PANTHER" id="PTHR11814">
    <property type="entry name" value="SULFATE TRANSPORTER"/>
    <property type="match status" value="1"/>
</dbReference>
<dbReference type="Pfam" id="PF01740">
    <property type="entry name" value="STAS"/>
    <property type="match status" value="1"/>
</dbReference>
<feature type="transmembrane region" description="Helical" evidence="5">
    <location>
        <begin position="207"/>
        <end position="225"/>
    </location>
</feature>
<keyword evidence="8" id="KW-1185">Reference proteome</keyword>
<dbReference type="GO" id="GO:0016020">
    <property type="term" value="C:membrane"/>
    <property type="evidence" value="ECO:0007669"/>
    <property type="project" value="UniProtKB-SubCell"/>
</dbReference>
<dbReference type="CDD" id="cd07042">
    <property type="entry name" value="STAS_SulP_like_sulfate_transporter"/>
    <property type="match status" value="1"/>
</dbReference>
<evidence type="ECO:0000256" key="2">
    <source>
        <dbReference type="ARBA" id="ARBA00022692"/>
    </source>
</evidence>
<proteinExistence type="predicted"/>
<dbReference type="InterPro" id="IPR001902">
    <property type="entry name" value="SLC26A/SulP_fam"/>
</dbReference>
<dbReference type="eggNOG" id="COG0659">
    <property type="taxonomic scope" value="Bacteria"/>
</dbReference>
<gene>
    <name evidence="7" type="ORF">N865_11590</name>
</gene>
<feature type="transmembrane region" description="Helical" evidence="5">
    <location>
        <begin position="257"/>
        <end position="277"/>
    </location>
</feature>
<protein>
    <recommendedName>
        <fullName evidence="6">STAS domain-containing protein</fullName>
    </recommendedName>
</protein>
<dbReference type="InterPro" id="IPR002645">
    <property type="entry name" value="STAS_dom"/>
</dbReference>
<keyword evidence="3 5" id="KW-1133">Transmembrane helix</keyword>
<evidence type="ECO:0000259" key="6">
    <source>
        <dbReference type="PROSITE" id="PS50801"/>
    </source>
</evidence>